<accession>A0A9X1RLY7</accession>
<evidence type="ECO:0000313" key="2">
    <source>
        <dbReference type="Proteomes" id="UP001139308"/>
    </source>
</evidence>
<sequence length="104" mass="10901">MVKNSKQSWEVGQAVRVGFLSLTVIAGLEATGDGQPGAYILTNGTQLYAFIPHNGLSKISDEQAVEMCEESKRITAARAARAQAQVARVAANAAVCARLQALAA</sequence>
<keyword evidence="2" id="KW-1185">Reference proteome</keyword>
<protein>
    <submittedName>
        <fullName evidence="1">Uncharacterized protein</fullName>
    </submittedName>
</protein>
<comment type="caution">
    <text evidence="1">The sequence shown here is derived from an EMBL/GenBank/DDBJ whole genome shotgun (WGS) entry which is preliminary data.</text>
</comment>
<reference evidence="1" key="1">
    <citation type="submission" date="2022-01" db="EMBL/GenBank/DDBJ databases">
        <title>Genome sequence and assembly of Parabukholderia sp. RG36.</title>
        <authorList>
            <person name="Chhetri G."/>
        </authorList>
    </citation>
    <scope>NUCLEOTIDE SEQUENCE</scope>
    <source>
        <strain evidence="1">RG36</strain>
    </source>
</reference>
<proteinExistence type="predicted"/>
<dbReference type="RefSeq" id="WP_238461997.1">
    <property type="nucleotide sequence ID" value="NZ_JAKLJA010000001.1"/>
</dbReference>
<dbReference type="Proteomes" id="UP001139308">
    <property type="component" value="Unassembled WGS sequence"/>
</dbReference>
<name>A0A9X1RLY7_9BURK</name>
<evidence type="ECO:0000313" key="1">
    <source>
        <dbReference type="EMBL" id="MCG5072246.1"/>
    </source>
</evidence>
<organism evidence="1 2">
    <name type="scientific">Paraburkholderia tagetis</name>
    <dbReference type="NCBI Taxonomy" id="2913261"/>
    <lineage>
        <taxon>Bacteria</taxon>
        <taxon>Pseudomonadati</taxon>
        <taxon>Pseudomonadota</taxon>
        <taxon>Betaproteobacteria</taxon>
        <taxon>Burkholderiales</taxon>
        <taxon>Burkholderiaceae</taxon>
        <taxon>Paraburkholderia</taxon>
    </lineage>
</organism>
<dbReference type="EMBL" id="JAKLJA010000001">
    <property type="protein sequence ID" value="MCG5072246.1"/>
    <property type="molecule type" value="Genomic_DNA"/>
</dbReference>
<gene>
    <name evidence="1" type="ORF">L5014_02525</name>
</gene>
<dbReference type="AlphaFoldDB" id="A0A9X1RLY7"/>